<evidence type="ECO:0000256" key="1">
    <source>
        <dbReference type="SAM" id="MobiDB-lite"/>
    </source>
</evidence>
<accession>A0ABS2SGZ3</accession>
<feature type="compositionally biased region" description="Low complexity" evidence="1">
    <location>
        <begin position="129"/>
        <end position="173"/>
    </location>
</feature>
<dbReference type="InterPro" id="IPR036457">
    <property type="entry name" value="PPM-type-like_dom_sf"/>
</dbReference>
<dbReference type="InterPro" id="IPR001932">
    <property type="entry name" value="PPM-type_phosphatase-like_dom"/>
</dbReference>
<sequence>MTVLHHAVRPDLPTTGWATARGARRTSADAAAARTAGGRFAIAVSDGIGDTAAAALAARRAADAAVDAAWRSGVPGAPAAIRHALDHPRAPAGPVAGGAGDTAPAIPAVRAPVHDTTPVTPGPTPPPATAGQPAGPATRPTDTTARSTTRPTETTTETTTETIAETTTGPATRLTEASTRPATRPAGRPAETTTGPTDRTAAATTRPTAAPAADRPAAGDTTFAVAAGDAERGWSVAWVGDCRAYFVPPSPDTAGPALPATADHTIGRYLRDRGVPAAPSLDRVLTTTARKGEPGAAAGPPGPGRLVLVTNGVHHVLDAHAIARIARSVADPARAAGALVTAALDAGGADNAAAAVADLR</sequence>
<dbReference type="SUPFAM" id="SSF81606">
    <property type="entry name" value="PP2C-like"/>
    <property type="match status" value="1"/>
</dbReference>
<dbReference type="Proteomes" id="UP001195724">
    <property type="component" value="Unassembled WGS sequence"/>
</dbReference>
<name>A0ABS2SGZ3_9PSEU</name>
<evidence type="ECO:0000313" key="4">
    <source>
        <dbReference type="Proteomes" id="UP001195724"/>
    </source>
</evidence>
<dbReference type="SMART" id="SM00332">
    <property type="entry name" value="PP2Cc"/>
    <property type="match status" value="1"/>
</dbReference>
<gene>
    <name evidence="3" type="ORF">JOE68_006085</name>
</gene>
<dbReference type="Gene3D" id="3.60.40.10">
    <property type="entry name" value="PPM-type phosphatase domain"/>
    <property type="match status" value="1"/>
</dbReference>
<organism evidence="3 4">
    <name type="scientific">Saccharothrix algeriensis</name>
    <dbReference type="NCBI Taxonomy" id="173560"/>
    <lineage>
        <taxon>Bacteria</taxon>
        <taxon>Bacillati</taxon>
        <taxon>Actinomycetota</taxon>
        <taxon>Actinomycetes</taxon>
        <taxon>Pseudonocardiales</taxon>
        <taxon>Pseudonocardiaceae</taxon>
        <taxon>Saccharothrix</taxon>
    </lineage>
</organism>
<feature type="region of interest" description="Disordered" evidence="1">
    <location>
        <begin position="112"/>
        <end position="217"/>
    </location>
</feature>
<feature type="compositionally biased region" description="Low complexity" evidence="1">
    <location>
        <begin position="189"/>
        <end position="217"/>
    </location>
</feature>
<feature type="domain" description="PPM-type phosphatase" evidence="2">
    <location>
        <begin position="8"/>
        <end position="357"/>
    </location>
</feature>
<comment type="caution">
    <text evidence="3">The sequence shown here is derived from an EMBL/GenBank/DDBJ whole genome shotgun (WGS) entry which is preliminary data.</text>
</comment>
<evidence type="ECO:0000259" key="2">
    <source>
        <dbReference type="SMART" id="SM00332"/>
    </source>
</evidence>
<reference evidence="3 4" key="1">
    <citation type="submission" date="2021-01" db="EMBL/GenBank/DDBJ databases">
        <title>Sequencing the genomes of 1000 actinobacteria strains.</title>
        <authorList>
            <person name="Klenk H.-P."/>
        </authorList>
    </citation>
    <scope>NUCLEOTIDE SEQUENCE [LARGE SCALE GENOMIC DNA]</scope>
    <source>
        <strain evidence="3 4">DSM 44581</strain>
    </source>
</reference>
<proteinExistence type="predicted"/>
<keyword evidence="4" id="KW-1185">Reference proteome</keyword>
<evidence type="ECO:0000313" key="3">
    <source>
        <dbReference type="EMBL" id="MBM7815220.1"/>
    </source>
</evidence>
<protein>
    <submittedName>
        <fullName evidence="3">Serine/threonine protein phosphatase PrpC</fullName>
    </submittedName>
</protein>
<dbReference type="EMBL" id="JAFBCL010000001">
    <property type="protein sequence ID" value="MBM7815220.1"/>
    <property type="molecule type" value="Genomic_DNA"/>
</dbReference>
<dbReference type="RefSeq" id="WP_204845763.1">
    <property type="nucleotide sequence ID" value="NZ_JAFBCL010000001.1"/>
</dbReference>